<dbReference type="EMBL" id="CP080572">
    <property type="protein sequence ID" value="USG99509.1"/>
    <property type="molecule type" value="Genomic_DNA"/>
</dbReference>
<organism evidence="2 3">
    <name type="scientific">Thermococcus argininiproducens</name>
    <dbReference type="NCBI Taxonomy" id="2866384"/>
    <lineage>
        <taxon>Archaea</taxon>
        <taxon>Methanobacteriati</taxon>
        <taxon>Methanobacteriota</taxon>
        <taxon>Thermococci</taxon>
        <taxon>Thermococcales</taxon>
        <taxon>Thermococcaceae</taxon>
        <taxon>Thermococcus</taxon>
    </lineage>
</organism>
<keyword evidence="3" id="KW-1185">Reference proteome</keyword>
<evidence type="ECO:0000313" key="3">
    <source>
        <dbReference type="Proteomes" id="UP001056425"/>
    </source>
</evidence>
<feature type="transmembrane region" description="Helical" evidence="1">
    <location>
        <begin position="6"/>
        <end position="38"/>
    </location>
</feature>
<protein>
    <submittedName>
        <fullName evidence="2">Uncharacterized protein</fullName>
    </submittedName>
</protein>
<keyword evidence="1" id="KW-0472">Membrane</keyword>
<evidence type="ECO:0000256" key="1">
    <source>
        <dbReference type="SAM" id="Phobius"/>
    </source>
</evidence>
<keyword evidence="1" id="KW-1133">Transmembrane helix</keyword>
<dbReference type="RefSeq" id="WP_251948425.1">
    <property type="nucleotide sequence ID" value="NZ_CP080572.1"/>
</dbReference>
<accession>A0A9E7M9P7</accession>
<dbReference type="KEGG" id="thei:K1720_08315"/>
<evidence type="ECO:0000313" key="2">
    <source>
        <dbReference type="EMBL" id="USG99509.1"/>
    </source>
</evidence>
<keyword evidence="1" id="KW-0812">Transmembrane</keyword>
<dbReference type="GeneID" id="72778345"/>
<feature type="transmembrane region" description="Helical" evidence="1">
    <location>
        <begin position="82"/>
        <end position="99"/>
    </location>
</feature>
<reference evidence="2 3" key="1">
    <citation type="submission" date="2021-08" db="EMBL/GenBank/DDBJ databases">
        <title>Thermococcus onnuriiensis IOH2.</title>
        <authorList>
            <person name="Park Y.-J."/>
        </authorList>
    </citation>
    <scope>NUCLEOTIDE SEQUENCE [LARGE SCALE GENOMIC DNA]</scope>
    <source>
        <strain evidence="2 3">IOH2</strain>
    </source>
</reference>
<gene>
    <name evidence="2" type="ORF">K1720_08315</name>
</gene>
<sequence>MKDEYAVFSILLAGLLISVVFKSYIGVVLAALGIPVYLAYVSKERNILAKSRIFDKDLFIMIGITIVVILVFEYFLDPRIGLILAAFLIPLAIWTWDRLKAR</sequence>
<dbReference type="AlphaFoldDB" id="A0A9E7M9P7"/>
<dbReference type="Proteomes" id="UP001056425">
    <property type="component" value="Chromosome"/>
</dbReference>
<name>A0A9E7M9P7_9EURY</name>
<proteinExistence type="predicted"/>
<feature type="transmembrane region" description="Helical" evidence="1">
    <location>
        <begin position="58"/>
        <end position="76"/>
    </location>
</feature>